<dbReference type="STRING" id="1841860.GCA_900157375_04076"/>
<keyword evidence="1" id="KW-0812">Transmembrane</keyword>
<dbReference type="RefSeq" id="WP_077088957.1">
    <property type="nucleotide sequence ID" value="NZ_LT721901.1"/>
</dbReference>
<gene>
    <name evidence="2" type="ORF">MRAB57_4073</name>
</gene>
<feature type="transmembrane region" description="Helical" evidence="1">
    <location>
        <begin position="66"/>
        <end position="85"/>
    </location>
</feature>
<feature type="transmembrane region" description="Helical" evidence="1">
    <location>
        <begin position="36"/>
        <end position="54"/>
    </location>
</feature>
<feature type="transmembrane region" description="Helical" evidence="1">
    <location>
        <begin position="6"/>
        <end position="24"/>
    </location>
</feature>
<reference evidence="2 3" key="1">
    <citation type="submission" date="2017-01" db="EMBL/GenBank/DDBJ databases">
        <authorList>
            <consortium name="Urmite Genomes"/>
        </authorList>
    </citation>
    <scope>NUCLEOTIDE SEQUENCE [LARGE SCALE GENOMIC DNA]</scope>
    <source>
        <strain evidence="2 3">AB57</strain>
    </source>
</reference>
<accession>A0A2U3NXN5</accession>
<keyword evidence="1" id="KW-1133">Transmembrane helix</keyword>
<evidence type="ECO:0000256" key="1">
    <source>
        <dbReference type="SAM" id="Phobius"/>
    </source>
</evidence>
<name>A0A2U3NXN5_9MYCO</name>
<keyword evidence="3" id="KW-1185">Reference proteome</keyword>
<dbReference type="Proteomes" id="UP000240988">
    <property type="component" value="Unassembled WGS sequence"/>
</dbReference>
<keyword evidence="1" id="KW-0472">Membrane</keyword>
<sequence length="94" mass="10307">MLLTLVAGAIFIVVAAVVTVRRLLQSQPRTYARKAMWSNLLQLVVVAIFLVLAALETHNTNAFVRWAPRVTVLLTALNVVVALATTERRARPSA</sequence>
<dbReference type="EMBL" id="FUFA01000005">
    <property type="protein sequence ID" value="SPM36233.1"/>
    <property type="molecule type" value="Genomic_DNA"/>
</dbReference>
<organism evidence="2 3">
    <name type="scientific">Mycobacterium rhizamassiliense</name>
    <dbReference type="NCBI Taxonomy" id="1841860"/>
    <lineage>
        <taxon>Bacteria</taxon>
        <taxon>Bacillati</taxon>
        <taxon>Actinomycetota</taxon>
        <taxon>Actinomycetes</taxon>
        <taxon>Mycobacteriales</taxon>
        <taxon>Mycobacteriaceae</taxon>
        <taxon>Mycobacterium</taxon>
    </lineage>
</organism>
<dbReference type="AlphaFoldDB" id="A0A2U3NXN5"/>
<evidence type="ECO:0000313" key="2">
    <source>
        <dbReference type="EMBL" id="SPM36233.1"/>
    </source>
</evidence>
<protein>
    <submittedName>
        <fullName evidence="2">Uncharacterized protein</fullName>
    </submittedName>
</protein>
<evidence type="ECO:0000313" key="3">
    <source>
        <dbReference type="Proteomes" id="UP000240988"/>
    </source>
</evidence>
<proteinExistence type="predicted"/>